<dbReference type="PANTHER" id="PTHR23146">
    <property type="entry name" value="LEO1 PROTEIN"/>
    <property type="match status" value="1"/>
</dbReference>
<dbReference type="AlphaFoldDB" id="A0A914X093"/>
<evidence type="ECO:0000313" key="3">
    <source>
        <dbReference type="WBParaSite" id="PSAMB.scaffold5957size10500.g27610.t1"/>
    </source>
</evidence>
<feature type="compositionally biased region" description="Low complexity" evidence="1">
    <location>
        <begin position="1"/>
        <end position="13"/>
    </location>
</feature>
<evidence type="ECO:0000313" key="2">
    <source>
        <dbReference type="Proteomes" id="UP000887566"/>
    </source>
</evidence>
<feature type="region of interest" description="Disordered" evidence="1">
    <location>
        <begin position="1"/>
        <end position="163"/>
    </location>
</feature>
<accession>A0A914X093</accession>
<dbReference type="GO" id="GO:0006368">
    <property type="term" value="P:transcription elongation by RNA polymerase II"/>
    <property type="evidence" value="ECO:0007669"/>
    <property type="project" value="InterPro"/>
</dbReference>
<protein>
    <submittedName>
        <fullName evidence="3">RNA polymerase-associated protein LEO1</fullName>
    </submittedName>
</protein>
<reference evidence="3" key="1">
    <citation type="submission" date="2022-11" db="UniProtKB">
        <authorList>
            <consortium name="WormBaseParasite"/>
        </authorList>
    </citation>
    <scope>IDENTIFICATION</scope>
</reference>
<feature type="compositionally biased region" description="Polar residues" evidence="1">
    <location>
        <begin position="39"/>
        <end position="49"/>
    </location>
</feature>
<dbReference type="Proteomes" id="UP000887566">
    <property type="component" value="Unplaced"/>
</dbReference>
<keyword evidence="2" id="KW-1185">Reference proteome</keyword>
<evidence type="ECO:0000256" key="1">
    <source>
        <dbReference type="SAM" id="MobiDB-lite"/>
    </source>
</evidence>
<sequence>MSSSSNESNSSGGDSSGDEQAAPAAPVQQDTTRDDSSEGEANSPQAASKQSDDDDDDSDVGPTRKPAGRATIEDDDEEEEAHGGSSHKSDSDDESVQRGETAADATTTAKELFGDVELSSSSDDDDTAASPKGELTADDIVGPRLYPDPDEEEQETVAPPESVIEVEAPKITVNLGSDGSYFVKFPNFLSVEPRPFDPEHYEDEIDEDDQLDEEGRSRLKLRVENTIRWRYAQDEEGATVRQSNAKVVRWSDGTMSLYLGNEIFDVHLQPVQDHNHLFVRQGAGLQGQSVFRTKLTFRPHSTDTLTHRKMTLSMADRSNKTQKVKVLAAVGADPETQKQELVRREEERLRASARRESQQRRVRERMSGRMGISAGFLEPDRDYDSDEGDSLSAIKKSFKPGGRQFDQRMRGPRKSESGSESDSARRLDAAKKDSDESDSDTARREKKKTKRKIVIDDDEESD</sequence>
<dbReference type="GO" id="GO:1990269">
    <property type="term" value="F:RNA polymerase II C-terminal domain phosphoserine binding"/>
    <property type="evidence" value="ECO:0007669"/>
    <property type="project" value="TreeGrafter"/>
</dbReference>
<feature type="region of interest" description="Disordered" evidence="1">
    <location>
        <begin position="336"/>
        <end position="462"/>
    </location>
</feature>
<feature type="compositionally biased region" description="Basic and acidic residues" evidence="1">
    <location>
        <begin position="405"/>
        <end position="434"/>
    </location>
</feature>
<dbReference type="GO" id="GO:0032968">
    <property type="term" value="P:positive regulation of transcription elongation by RNA polymerase II"/>
    <property type="evidence" value="ECO:0007669"/>
    <property type="project" value="TreeGrafter"/>
</dbReference>
<organism evidence="2 3">
    <name type="scientific">Plectus sambesii</name>
    <dbReference type="NCBI Taxonomy" id="2011161"/>
    <lineage>
        <taxon>Eukaryota</taxon>
        <taxon>Metazoa</taxon>
        <taxon>Ecdysozoa</taxon>
        <taxon>Nematoda</taxon>
        <taxon>Chromadorea</taxon>
        <taxon>Plectida</taxon>
        <taxon>Plectina</taxon>
        <taxon>Plectoidea</taxon>
        <taxon>Plectidae</taxon>
        <taxon>Plectus</taxon>
    </lineage>
</organism>
<feature type="compositionally biased region" description="Basic and acidic residues" evidence="1">
    <location>
        <begin position="336"/>
        <end position="367"/>
    </location>
</feature>
<dbReference type="WBParaSite" id="PSAMB.scaffold5957size10500.g27610.t1">
    <property type="protein sequence ID" value="PSAMB.scaffold5957size10500.g27610.t1"/>
    <property type="gene ID" value="PSAMB.scaffold5957size10500.g27610"/>
</dbReference>
<dbReference type="Pfam" id="PF04004">
    <property type="entry name" value="Leo1"/>
    <property type="match status" value="1"/>
</dbReference>
<proteinExistence type="predicted"/>
<dbReference type="GO" id="GO:0016593">
    <property type="term" value="C:Cdc73/Paf1 complex"/>
    <property type="evidence" value="ECO:0007669"/>
    <property type="project" value="InterPro"/>
</dbReference>
<name>A0A914X093_9BILA</name>
<dbReference type="InterPro" id="IPR007149">
    <property type="entry name" value="Leo1"/>
</dbReference>
<dbReference type="PANTHER" id="PTHR23146:SF0">
    <property type="entry name" value="RNA POLYMERASE-ASSOCIATED PROTEIN LEO1"/>
    <property type="match status" value="1"/>
</dbReference>